<sequence>MTMIILEYKGLKIYLKDEESLNTFLIKYGIGRDEVKIVYD</sequence>
<dbReference type="KEGG" id="sshi:J5U23_01563"/>
<proteinExistence type="predicted"/>
<dbReference type="EMBL" id="CP077717">
    <property type="protein sequence ID" value="QXJ28694.1"/>
    <property type="molecule type" value="Genomic_DNA"/>
</dbReference>
<organism evidence="1 2">
    <name type="scientific">Saccharolobus shibatae (strain ATCC 51178 / DSM 5389 / JCM 8931 / NBRC 15437 / B12)</name>
    <name type="common">Sulfolobus shibatae</name>
    <dbReference type="NCBI Taxonomy" id="523848"/>
    <lineage>
        <taxon>Archaea</taxon>
        <taxon>Thermoproteota</taxon>
        <taxon>Thermoprotei</taxon>
        <taxon>Sulfolobales</taxon>
        <taxon>Sulfolobaceae</taxon>
        <taxon>Saccharolobus</taxon>
    </lineage>
</organism>
<evidence type="ECO:0000313" key="1">
    <source>
        <dbReference type="EMBL" id="QXJ28694.1"/>
    </source>
</evidence>
<evidence type="ECO:0000313" key="2">
    <source>
        <dbReference type="Proteomes" id="UP000694018"/>
    </source>
</evidence>
<dbReference type="Proteomes" id="UP000694018">
    <property type="component" value="Chromosome"/>
</dbReference>
<reference evidence="1" key="1">
    <citation type="journal article" date="2021" name="Environ. Microbiol.">
        <title>New insights into the diversity and evolution of the archaeal mobilome from three complete genomes of Saccharolobus shibatae.</title>
        <authorList>
            <person name="Medvedeva S."/>
            <person name="Brandt D."/>
            <person name="Cvirkaite-Krupovic V."/>
            <person name="Liu Y."/>
            <person name="Severinov K."/>
            <person name="Ishino S."/>
            <person name="Ishino Y."/>
            <person name="Prangishvili D."/>
            <person name="Kalinowski J."/>
            <person name="Krupovic M."/>
        </authorList>
    </citation>
    <scope>NUCLEOTIDE SEQUENCE</scope>
    <source>
        <strain evidence="1">B12</strain>
    </source>
</reference>
<name>A0A8F5GT88_SACSH</name>
<dbReference type="AlphaFoldDB" id="A0A8F5GT88"/>
<gene>
    <name evidence="1" type="ORF">J5U23_01563</name>
</gene>
<protein>
    <submittedName>
        <fullName evidence="1">Uncharacterized protein</fullName>
    </submittedName>
</protein>
<accession>A0A8F5GT88</accession>